<gene>
    <name evidence="1" type="ORF">DWW89_10305</name>
</gene>
<proteinExistence type="predicted"/>
<dbReference type="EMBL" id="QRXR01000015">
    <property type="protein sequence ID" value="RGU23090.1"/>
    <property type="molecule type" value="Genomic_DNA"/>
</dbReference>
<dbReference type="Proteomes" id="UP000283765">
    <property type="component" value="Unassembled WGS sequence"/>
</dbReference>
<dbReference type="AlphaFoldDB" id="A0A412RKS9"/>
<protein>
    <submittedName>
        <fullName evidence="1">Uncharacterized protein</fullName>
    </submittedName>
</protein>
<evidence type="ECO:0000313" key="2">
    <source>
        <dbReference type="Proteomes" id="UP000283765"/>
    </source>
</evidence>
<evidence type="ECO:0000313" key="1">
    <source>
        <dbReference type="EMBL" id="RGU23090.1"/>
    </source>
</evidence>
<sequence length="207" mass="24776">MYVQLEELWMDAIEMKVGEQIVNYLRKEHPEYQDIEKRQKKLIKDYPMLQKAVDGDGTVTLNEKEHYALKEYLSNQDDMERLEKEYHYYYGQSNVFSYGRMLRSIQKEINPDGDVARKKKLADMLIEARTSDAEMEFLKKDEEYQKRREKSLQQDKILKSMNPPKDIMDQVDLLTCSINDCWSRYADLIYQYALEDILAFLIERQGL</sequence>
<organism evidence="1 2">
    <name type="scientific">Agathobacter rectalis</name>
    <dbReference type="NCBI Taxonomy" id="39491"/>
    <lineage>
        <taxon>Bacteria</taxon>
        <taxon>Bacillati</taxon>
        <taxon>Bacillota</taxon>
        <taxon>Clostridia</taxon>
        <taxon>Lachnospirales</taxon>
        <taxon>Lachnospiraceae</taxon>
        <taxon>Agathobacter</taxon>
    </lineage>
</organism>
<comment type="caution">
    <text evidence="1">The sequence shown here is derived from an EMBL/GenBank/DDBJ whole genome shotgun (WGS) entry which is preliminary data.</text>
</comment>
<accession>A0A412RKS9</accession>
<reference evidence="1 2" key="1">
    <citation type="submission" date="2018-08" db="EMBL/GenBank/DDBJ databases">
        <title>A genome reference for cultivated species of the human gut microbiota.</title>
        <authorList>
            <person name="Zou Y."/>
            <person name="Xue W."/>
            <person name="Luo G."/>
        </authorList>
    </citation>
    <scope>NUCLEOTIDE SEQUENCE [LARGE SCALE GENOMIC DNA]</scope>
    <source>
        <strain evidence="1 2">AF17-27</strain>
    </source>
</reference>
<name>A0A412RKS9_9FIRM</name>
<dbReference type="RefSeq" id="WP_117994245.1">
    <property type="nucleotide sequence ID" value="NZ_QRXR01000015.1"/>
</dbReference>